<comment type="caution">
    <text evidence="2">The sequence shown here is derived from an EMBL/GenBank/DDBJ whole genome shotgun (WGS) entry which is preliminary data.</text>
</comment>
<dbReference type="PANTHER" id="PTHR20916">
    <property type="entry name" value="CYSTEINE AND GLYCINE-RICH PROTEIN 2 BINDING PROTEIN"/>
    <property type="match status" value="1"/>
</dbReference>
<dbReference type="PANTHER" id="PTHR20916:SF18">
    <property type="entry name" value="IPT_TIG DOMAIN-CONTAINING PROTEIN"/>
    <property type="match status" value="1"/>
</dbReference>
<dbReference type="OrthoDB" id="2261365at2759"/>
<name>A0A8H7RWB0_9FUNG</name>
<dbReference type="AlphaFoldDB" id="A0A8H7RWB0"/>
<proteinExistence type="predicted"/>
<reference evidence="2 3" key="1">
    <citation type="submission" date="2020-12" db="EMBL/GenBank/DDBJ databases">
        <title>Metabolic potential, ecology and presence of endohyphal bacteria is reflected in genomic diversity of Mucoromycotina.</title>
        <authorList>
            <person name="Muszewska A."/>
            <person name="Okrasinska A."/>
            <person name="Steczkiewicz K."/>
            <person name="Drgas O."/>
            <person name="Orlowska M."/>
            <person name="Perlinska-Lenart U."/>
            <person name="Aleksandrzak-Piekarczyk T."/>
            <person name="Szatraj K."/>
            <person name="Zielenkiewicz U."/>
            <person name="Pilsyk S."/>
            <person name="Malc E."/>
            <person name="Mieczkowski P."/>
            <person name="Kruszewska J.S."/>
            <person name="Biernat P."/>
            <person name="Pawlowska J."/>
        </authorList>
    </citation>
    <scope>NUCLEOTIDE SEQUENCE [LARGE SCALE GENOMIC DNA]</scope>
    <source>
        <strain evidence="2 3">CBS 142.35</strain>
    </source>
</reference>
<evidence type="ECO:0008006" key="4">
    <source>
        <dbReference type="Google" id="ProtNLM"/>
    </source>
</evidence>
<gene>
    <name evidence="2" type="ORF">INT45_003992</name>
</gene>
<accession>A0A8H7RWB0</accession>
<dbReference type="InterPro" id="IPR011993">
    <property type="entry name" value="PH-like_dom_sf"/>
</dbReference>
<evidence type="ECO:0000313" key="2">
    <source>
        <dbReference type="EMBL" id="KAG2217036.1"/>
    </source>
</evidence>
<sequence>MNRYHEQQQPTLFHLMNRKRVNQIQPSNITDIKTTNITNENITNEKVSTSINNNSSSTFTSYSSSSSISERSITNNDAITTINAAPKETQQQQERRDINLFPVDTYYTVPNLCSILDRPLPSLPPKSTDNFTRQQQQLTHSNNGYKKTITRQQQLNRQIHTGLQRAVTWLGMPFHKMLTTSIELPLMYNVNQGHLQQQIVNNSSRRSLNNDTDKTIYCKVHQIINYASSKEYEYHLHLQLDGKTFETIPGIMEKVPVGSSTRELACDIPLNIDGSFDLTFILMAQPLNPLTSTLTKVKHRLGRKKKDVTTKNKRRIVTATNHTVMPVIGVKQIVSGSFPDAFVGQGPLRYTMTQPLYNHQDRFNLELTVSFHSKKPTLEPFSSSFSASPSSSYYSSNLSLHSNKINYCNNTIIPTTAHNTFNENNDIHHNSVKIDKDVLNHCEQGDYLTVYVRGQGYPTWRRYFVKLKMRALLLFDESFKNVGRIPLNPLLSVTYASDQHDQETVRMSSTTGLVLRFERACAKLMEPARLEEHEILEGKVYLYADNTIKANYWMQIFNAYANNNNNTNHHGTKNHHYQHNNNTDDDRINLRFMW</sequence>
<protein>
    <recommendedName>
        <fullName evidence="4">PH domain-containing protein</fullName>
    </recommendedName>
</protein>
<keyword evidence="3" id="KW-1185">Reference proteome</keyword>
<feature type="region of interest" description="Disordered" evidence="1">
    <location>
        <begin position="48"/>
        <end position="71"/>
    </location>
</feature>
<evidence type="ECO:0000256" key="1">
    <source>
        <dbReference type="SAM" id="MobiDB-lite"/>
    </source>
</evidence>
<organism evidence="2 3">
    <name type="scientific">Circinella minor</name>
    <dbReference type="NCBI Taxonomy" id="1195481"/>
    <lineage>
        <taxon>Eukaryota</taxon>
        <taxon>Fungi</taxon>
        <taxon>Fungi incertae sedis</taxon>
        <taxon>Mucoromycota</taxon>
        <taxon>Mucoromycotina</taxon>
        <taxon>Mucoromycetes</taxon>
        <taxon>Mucorales</taxon>
        <taxon>Lichtheimiaceae</taxon>
        <taxon>Circinella</taxon>
    </lineage>
</organism>
<dbReference type="EMBL" id="JAEPRB010000335">
    <property type="protein sequence ID" value="KAG2217036.1"/>
    <property type="molecule type" value="Genomic_DNA"/>
</dbReference>
<evidence type="ECO:0000313" key="3">
    <source>
        <dbReference type="Proteomes" id="UP000646827"/>
    </source>
</evidence>
<dbReference type="Gene3D" id="2.30.29.30">
    <property type="entry name" value="Pleckstrin-homology domain (PH domain)/Phosphotyrosine-binding domain (PTB)"/>
    <property type="match status" value="1"/>
</dbReference>
<dbReference type="Proteomes" id="UP000646827">
    <property type="component" value="Unassembled WGS sequence"/>
</dbReference>